<dbReference type="InterPro" id="IPR048903">
    <property type="entry name" value="MdcG_N"/>
</dbReference>
<keyword evidence="1" id="KW-0808">Transferase</keyword>
<dbReference type="NCBIfam" id="NF002332">
    <property type="entry name" value="PRK01293.1"/>
    <property type="match status" value="1"/>
</dbReference>
<dbReference type="RefSeq" id="WP_367780663.1">
    <property type="nucleotide sequence ID" value="NZ_JBFMIA010000025.1"/>
</dbReference>
<feature type="domain" description="Phosphoribosyl-dephospho-CoA transferase MdcG C-terminal" evidence="3">
    <location>
        <begin position="92"/>
        <end position="197"/>
    </location>
</feature>
<keyword evidence="6" id="KW-1185">Reference proteome</keyword>
<evidence type="ECO:0000313" key="5">
    <source>
        <dbReference type="EMBL" id="MEW9503176.1"/>
    </source>
</evidence>
<evidence type="ECO:0000313" key="6">
    <source>
        <dbReference type="Proteomes" id="UP001556040"/>
    </source>
</evidence>
<dbReference type="EMBL" id="JBFMIA010000025">
    <property type="protein sequence ID" value="MEW9503176.1"/>
    <property type="molecule type" value="Genomic_DNA"/>
</dbReference>
<keyword evidence="2" id="KW-0548">Nucleotidyltransferase</keyword>
<name>A0ABV3Q751_9BACL</name>
<dbReference type="InterPro" id="IPR049180">
    <property type="entry name" value="MdcG_C"/>
</dbReference>
<dbReference type="NCBIfam" id="TIGR03135">
    <property type="entry name" value="malonate_mdcG"/>
    <property type="match status" value="1"/>
</dbReference>
<evidence type="ECO:0000256" key="1">
    <source>
        <dbReference type="ARBA" id="ARBA00022679"/>
    </source>
</evidence>
<evidence type="ECO:0000259" key="3">
    <source>
        <dbReference type="Pfam" id="PF10620"/>
    </source>
</evidence>
<sequence length="214" mass="24623">MELNPHDLLEIESVANLISYSPMPEWVERSIAKAPFVVVRRARAREELVAVGIRGSSRNERFAAFLPVDQIVRRITPEQLAKNKKWNEHVNEMFGCLERVSHLMNFHELKWGPVGSVGFELASGIKTVTKTSDLDLVIRFSERVTIRFARQLEAELKKIQTRVDVQIETMQGSFSLSEYAISGEQPILLRTVDGPMLKEIRWQYTVGMQKKEWV</sequence>
<protein>
    <submittedName>
        <fullName evidence="5">Malonate decarboxylase holo-ACP synthase</fullName>
    </submittedName>
</protein>
<dbReference type="Pfam" id="PF10620">
    <property type="entry name" value="MdcG"/>
    <property type="match status" value="1"/>
</dbReference>
<feature type="domain" description="Phosphoribosyl-dephospho-CoA transferase MdcG N-terminal" evidence="4">
    <location>
        <begin position="5"/>
        <end position="77"/>
    </location>
</feature>
<comment type="caution">
    <text evidence="5">The sequence shown here is derived from an EMBL/GenBank/DDBJ whole genome shotgun (WGS) entry which is preliminary data.</text>
</comment>
<reference evidence="5 6" key="1">
    <citation type="journal article" date="1979" name="Int. J. Syst. Evol. Microbiol.">
        <title>Bacillus globisporus subsp. marinus subsp. nov.</title>
        <authorList>
            <person name="Liu H."/>
        </authorList>
    </citation>
    <scope>NUCLEOTIDE SEQUENCE [LARGE SCALE GENOMIC DNA]</scope>
    <source>
        <strain evidence="5 6">DSM 1297</strain>
    </source>
</reference>
<accession>A0ABV3Q751</accession>
<dbReference type="InterPro" id="IPR017557">
    <property type="entry name" value="Holo-ACP_synthase"/>
</dbReference>
<evidence type="ECO:0000256" key="2">
    <source>
        <dbReference type="ARBA" id="ARBA00022695"/>
    </source>
</evidence>
<evidence type="ECO:0000259" key="4">
    <source>
        <dbReference type="Pfam" id="PF20866"/>
    </source>
</evidence>
<dbReference type="Proteomes" id="UP001556040">
    <property type="component" value="Unassembled WGS sequence"/>
</dbReference>
<dbReference type="Pfam" id="PF20866">
    <property type="entry name" value="MdcG_N"/>
    <property type="match status" value="1"/>
</dbReference>
<gene>
    <name evidence="5" type="ORF">AB1471_15470</name>
</gene>
<organism evidence="5 6">
    <name type="scientific">Jeotgalibacillus marinus</name>
    <dbReference type="NCBI Taxonomy" id="86667"/>
    <lineage>
        <taxon>Bacteria</taxon>
        <taxon>Bacillati</taxon>
        <taxon>Bacillota</taxon>
        <taxon>Bacilli</taxon>
        <taxon>Bacillales</taxon>
        <taxon>Caryophanaceae</taxon>
        <taxon>Jeotgalibacillus</taxon>
    </lineage>
</organism>
<proteinExistence type="predicted"/>